<evidence type="ECO:0000313" key="5">
    <source>
        <dbReference type="EMBL" id="SEK07785.1"/>
    </source>
</evidence>
<dbReference type="Pfam" id="PF00392">
    <property type="entry name" value="GntR"/>
    <property type="match status" value="1"/>
</dbReference>
<keyword evidence="1" id="KW-0805">Transcription regulation</keyword>
<dbReference type="InterPro" id="IPR008920">
    <property type="entry name" value="TF_FadR/GntR_C"/>
</dbReference>
<dbReference type="SMART" id="SM00895">
    <property type="entry name" value="FCD"/>
    <property type="match status" value="1"/>
</dbReference>
<dbReference type="SUPFAM" id="SSF48008">
    <property type="entry name" value="GntR ligand-binding domain-like"/>
    <property type="match status" value="1"/>
</dbReference>
<dbReference type="PANTHER" id="PTHR43537">
    <property type="entry name" value="TRANSCRIPTIONAL REGULATOR, GNTR FAMILY"/>
    <property type="match status" value="1"/>
</dbReference>
<dbReference type="EMBL" id="FNZM01000016">
    <property type="protein sequence ID" value="SEK07785.1"/>
    <property type="molecule type" value="Genomic_DNA"/>
</dbReference>
<feature type="domain" description="HTH gntR-type" evidence="4">
    <location>
        <begin position="12"/>
        <end position="79"/>
    </location>
</feature>
<evidence type="ECO:0000256" key="3">
    <source>
        <dbReference type="ARBA" id="ARBA00023163"/>
    </source>
</evidence>
<evidence type="ECO:0000256" key="1">
    <source>
        <dbReference type="ARBA" id="ARBA00023015"/>
    </source>
</evidence>
<gene>
    <name evidence="5" type="ORF">SAMN05216550_11674</name>
</gene>
<dbReference type="InterPro" id="IPR036390">
    <property type="entry name" value="WH_DNA-bd_sf"/>
</dbReference>
<evidence type="ECO:0000259" key="4">
    <source>
        <dbReference type="PROSITE" id="PS50949"/>
    </source>
</evidence>
<dbReference type="InterPro" id="IPR011711">
    <property type="entry name" value="GntR_C"/>
</dbReference>
<dbReference type="PANTHER" id="PTHR43537:SF39">
    <property type="entry name" value="HTH-TYPE TRANSCRIPTIONAL REGULATOR MCBR"/>
    <property type="match status" value="1"/>
</dbReference>
<dbReference type="Proteomes" id="UP000183529">
    <property type="component" value="Unassembled WGS sequence"/>
</dbReference>
<dbReference type="InterPro" id="IPR000524">
    <property type="entry name" value="Tscrpt_reg_HTH_GntR"/>
</dbReference>
<comment type="caution">
    <text evidence="5">The sequence shown here is derived from an EMBL/GenBank/DDBJ whole genome shotgun (WGS) entry which is preliminary data.</text>
</comment>
<protein>
    <submittedName>
        <fullName evidence="5">Transcriptional regulator, GntR family</fullName>
    </submittedName>
</protein>
<keyword evidence="3" id="KW-0804">Transcription</keyword>
<keyword evidence="2" id="KW-0238">DNA-binding</keyword>
<dbReference type="SUPFAM" id="SSF46785">
    <property type="entry name" value="Winged helix' DNA-binding domain"/>
    <property type="match status" value="1"/>
</dbReference>
<sequence>MNDIFDAKLSHQNLNDRTYLRLKAGLIAGTFRPGEPFVIRPLAERLGISTTPVREALQRLVTERLLVMLPNRSIVVPTLSSDEFAEIYRIRGELEGLSAELALPHLKSVDVTHLKRQIGIMDKAIKRGDKTLYREANQLFHFMIYERADSPQLLEMIRTLWGQVGPVFYGLLDDPDYDGNEQHRQIIEAIEARDAAALRRCVAEDIATAGRTIAPRLNALVADES</sequence>
<organism evidence="5 6">
    <name type="scientific">Paraburkholderia tropica</name>
    <dbReference type="NCBI Taxonomy" id="92647"/>
    <lineage>
        <taxon>Bacteria</taxon>
        <taxon>Pseudomonadati</taxon>
        <taxon>Pseudomonadota</taxon>
        <taxon>Betaproteobacteria</taxon>
        <taxon>Burkholderiales</taxon>
        <taxon>Burkholderiaceae</taxon>
        <taxon>Paraburkholderia</taxon>
    </lineage>
</organism>
<dbReference type="GO" id="GO:0003700">
    <property type="term" value="F:DNA-binding transcription factor activity"/>
    <property type="evidence" value="ECO:0007669"/>
    <property type="project" value="InterPro"/>
</dbReference>
<accession>A0AAQ1GK74</accession>
<dbReference type="AlphaFoldDB" id="A0AAQ1GK74"/>
<dbReference type="Gene3D" id="1.20.120.530">
    <property type="entry name" value="GntR ligand-binding domain-like"/>
    <property type="match status" value="1"/>
</dbReference>
<proteinExistence type="predicted"/>
<evidence type="ECO:0000256" key="2">
    <source>
        <dbReference type="ARBA" id="ARBA00023125"/>
    </source>
</evidence>
<dbReference type="Pfam" id="PF07729">
    <property type="entry name" value="FCD"/>
    <property type="match status" value="1"/>
</dbReference>
<dbReference type="SMART" id="SM00345">
    <property type="entry name" value="HTH_GNTR"/>
    <property type="match status" value="1"/>
</dbReference>
<dbReference type="GO" id="GO:0003677">
    <property type="term" value="F:DNA binding"/>
    <property type="evidence" value="ECO:0007669"/>
    <property type="project" value="UniProtKB-KW"/>
</dbReference>
<dbReference type="RefSeq" id="WP_074986117.1">
    <property type="nucleotide sequence ID" value="NZ_CADFGN010000014.1"/>
</dbReference>
<reference evidence="5 6" key="1">
    <citation type="submission" date="2016-10" db="EMBL/GenBank/DDBJ databases">
        <authorList>
            <person name="Varghese N."/>
            <person name="Submissions S."/>
        </authorList>
    </citation>
    <scope>NUCLEOTIDE SEQUENCE [LARGE SCALE GENOMIC DNA]</scope>
    <source>
        <strain evidence="5 6">LMG 22274</strain>
    </source>
</reference>
<dbReference type="Gene3D" id="1.10.10.10">
    <property type="entry name" value="Winged helix-like DNA-binding domain superfamily/Winged helix DNA-binding domain"/>
    <property type="match status" value="1"/>
</dbReference>
<dbReference type="PROSITE" id="PS50949">
    <property type="entry name" value="HTH_GNTR"/>
    <property type="match status" value="1"/>
</dbReference>
<name>A0AAQ1GK74_9BURK</name>
<dbReference type="InterPro" id="IPR036388">
    <property type="entry name" value="WH-like_DNA-bd_sf"/>
</dbReference>
<evidence type="ECO:0000313" key="6">
    <source>
        <dbReference type="Proteomes" id="UP000183529"/>
    </source>
</evidence>